<dbReference type="PIRSF" id="PIRSF000460">
    <property type="entry name" value="Pprylas_GlgP"/>
    <property type="match status" value="1"/>
</dbReference>
<dbReference type="PROSITE" id="PS00102">
    <property type="entry name" value="PHOSPHORYLASE"/>
    <property type="match status" value="1"/>
</dbReference>
<dbReference type="GO" id="GO:0030170">
    <property type="term" value="F:pyridoxal phosphate binding"/>
    <property type="evidence" value="ECO:0007669"/>
    <property type="project" value="InterPro"/>
</dbReference>
<reference evidence="11 12" key="1">
    <citation type="submission" date="2019-03" db="EMBL/GenBank/DDBJ databases">
        <title>Porphyromonas levii Isolated from the Uterus of Dairy Cows.</title>
        <authorList>
            <person name="Francis A.M."/>
        </authorList>
    </citation>
    <scope>NUCLEOTIDE SEQUENCE [LARGE SCALE GENOMIC DNA]</scope>
    <source>
        <strain evidence="11 12">AF5678</strain>
    </source>
</reference>
<evidence type="ECO:0000313" key="12">
    <source>
        <dbReference type="Proteomes" id="UP000297225"/>
    </source>
</evidence>
<evidence type="ECO:0000256" key="3">
    <source>
        <dbReference type="ARBA" id="ARBA00006047"/>
    </source>
</evidence>
<dbReference type="InterPro" id="IPR011834">
    <property type="entry name" value="Agluc_phsphrylas"/>
</dbReference>
<dbReference type="InterPro" id="IPR000811">
    <property type="entry name" value="Glyco_trans_35"/>
</dbReference>
<dbReference type="PANTHER" id="PTHR42655:SF1">
    <property type="entry name" value="GLYCOGEN PHOSPHORYLASE"/>
    <property type="match status" value="1"/>
</dbReference>
<evidence type="ECO:0000256" key="6">
    <source>
        <dbReference type="ARBA" id="ARBA00022676"/>
    </source>
</evidence>
<evidence type="ECO:0000256" key="5">
    <source>
        <dbReference type="ARBA" id="ARBA00022533"/>
    </source>
</evidence>
<dbReference type="InterPro" id="IPR035090">
    <property type="entry name" value="Pyridoxal_P_attach_site"/>
</dbReference>
<evidence type="ECO:0000256" key="8">
    <source>
        <dbReference type="ARBA" id="ARBA00022898"/>
    </source>
</evidence>
<dbReference type="Proteomes" id="UP000297225">
    <property type="component" value="Unassembled WGS sequence"/>
</dbReference>
<evidence type="ECO:0000256" key="2">
    <source>
        <dbReference type="ARBA" id="ARBA00001933"/>
    </source>
</evidence>
<dbReference type="EMBL" id="SPNC01000039">
    <property type="protein sequence ID" value="TFH95760.1"/>
    <property type="molecule type" value="Genomic_DNA"/>
</dbReference>
<dbReference type="InterPro" id="IPR052182">
    <property type="entry name" value="Glycogen/Maltodextrin_Phosph"/>
</dbReference>
<organism evidence="11 12">
    <name type="scientific">Porphyromonas levii</name>
    <dbReference type="NCBI Taxonomy" id="28114"/>
    <lineage>
        <taxon>Bacteria</taxon>
        <taxon>Pseudomonadati</taxon>
        <taxon>Bacteroidota</taxon>
        <taxon>Bacteroidia</taxon>
        <taxon>Bacteroidales</taxon>
        <taxon>Porphyromonadaceae</taxon>
        <taxon>Porphyromonas</taxon>
    </lineage>
</organism>
<comment type="function">
    <text evidence="10">Phosphorylase is an important allosteric enzyme in carbohydrate metabolism. Enzymes from different sources differ in their regulatory mechanisms and in their natural substrates. However, all known phosphorylases share catalytic and structural properties.</text>
</comment>
<dbReference type="OrthoDB" id="9760804at2"/>
<evidence type="ECO:0000256" key="1">
    <source>
        <dbReference type="ARBA" id="ARBA00001275"/>
    </source>
</evidence>
<dbReference type="NCBIfam" id="TIGR02094">
    <property type="entry name" value="more_P_ylases"/>
    <property type="match status" value="1"/>
</dbReference>
<comment type="cofactor">
    <cofactor evidence="2">
        <name>pyridoxal 5'-phosphate</name>
        <dbReference type="ChEBI" id="CHEBI:597326"/>
    </cofactor>
</comment>
<evidence type="ECO:0000313" key="11">
    <source>
        <dbReference type="EMBL" id="TFH95760.1"/>
    </source>
</evidence>
<keyword evidence="9" id="KW-0119">Carbohydrate metabolism</keyword>
<dbReference type="SUPFAM" id="SSF53756">
    <property type="entry name" value="UDP-Glycosyltransferase/glycogen phosphorylase"/>
    <property type="match status" value="1"/>
</dbReference>
<dbReference type="PANTHER" id="PTHR42655">
    <property type="entry name" value="GLYCOGEN PHOSPHORYLASE"/>
    <property type="match status" value="1"/>
</dbReference>
<dbReference type="Pfam" id="PF11897">
    <property type="entry name" value="DUF3417"/>
    <property type="match status" value="1"/>
</dbReference>
<keyword evidence="12" id="KW-1185">Reference proteome</keyword>
<evidence type="ECO:0000256" key="9">
    <source>
        <dbReference type="ARBA" id="ARBA00023277"/>
    </source>
</evidence>
<dbReference type="Gene3D" id="3.40.50.2000">
    <property type="entry name" value="Glycogen Phosphorylase B"/>
    <property type="match status" value="3"/>
</dbReference>
<dbReference type="AlphaFoldDB" id="A0A4Y8WQG2"/>
<protein>
    <recommendedName>
        <fullName evidence="4">glycogen phosphorylase</fullName>
        <ecNumber evidence="4">2.4.1.1</ecNumber>
    </recommendedName>
</protein>
<comment type="catalytic activity">
    <reaction evidence="1">
        <text>[(1-&gt;4)-alpha-D-glucosyl](n) + phosphate = [(1-&gt;4)-alpha-D-glucosyl](n-1) + alpha-D-glucose 1-phosphate</text>
        <dbReference type="Rhea" id="RHEA:41732"/>
        <dbReference type="Rhea" id="RHEA-COMP:9584"/>
        <dbReference type="Rhea" id="RHEA-COMP:9586"/>
        <dbReference type="ChEBI" id="CHEBI:15444"/>
        <dbReference type="ChEBI" id="CHEBI:43474"/>
        <dbReference type="ChEBI" id="CHEBI:58601"/>
        <dbReference type="EC" id="2.4.1.1"/>
    </reaction>
</comment>
<gene>
    <name evidence="11" type="primary">glgP</name>
    <name evidence="11" type="ORF">E4P47_03815</name>
</gene>
<evidence type="ECO:0000256" key="7">
    <source>
        <dbReference type="ARBA" id="ARBA00022679"/>
    </source>
</evidence>
<sequence length="856" mass="98296">MMIQSKRHNLPVWNDVYTHSKLPAKLSKLEDLSRNIWWVWSSEVRKIFADIDHERWEASQGNPIEVLNNLTSKQQDDLMADEVFMARVDKAYQNFQDYLAQPMRSDAPSVAYFSMEYGLSNILKIYSGGLGVLAGDYLKEASDSRVDMVGVGFLYKFGYFDQVIASDGQQVAQYKQNEFNKIPVTQVCSNNGTPMTLEVPFRDHVVYSYVWRVDVGRIPLYLMDTDHPQNSDWDKPITSQLYGGDWENRMKQEYLLGIGGIQMLKKLGIKKEVYHCNEGHAAIINIERIAELVAEGKDFDHALEIIRASSLYTVHTPVPAGHDYFDEGLFAKYMEHYAEKLGITFQELIDLGRENPGSHDKFSMSTLALNTAQEANGVSWLHGKVSQKMFAPVWKGYFPEELHVGYVTNGVHFPSWTAVEWIPFYKKYISDNILEDQANVRVLTKIESVPDSEIWEMRKEMKARLIRHLRASYQASLAKENNDPTFTLDILDALDPDALLIGFGRRFATYKRAHLLFTDLERLAEIVNNKERPVQFIYTGKAHPADGGGQGLIKRIIEISRMPQFQGKVLFLENYDIRVARRLIAGVDVWLNTPTRPLEASGTSGMKALMNGVLNFSVLDGWWYEGYIPAGGWALTDKRTYTDQGLQDKLDAVTIYKTLEEEIIPLYYDRSEHKEFSTGWVQMIKTSMSRILPHFTMRRMINDYIERFYRPLAERSKALAKDNYSAIDQLVEWKRGVARDWDKLETIEVKSSKDLSNRNFEVGEQFSSTIVLDMHELNTALKVELVVIEVDANTGETKHIANHEYKLISSEGTRRTYRLDKEIDNPGNQKLAIRIAPTHELLAHPMDFAYVSWLSL</sequence>
<dbReference type="Pfam" id="PF00343">
    <property type="entry name" value="Phosphorylase"/>
    <property type="match status" value="1"/>
</dbReference>
<dbReference type="EC" id="2.4.1.1" evidence="4"/>
<keyword evidence="8" id="KW-0663">Pyridoxal phosphate</keyword>
<dbReference type="RefSeq" id="WP_134849761.1">
    <property type="nucleotide sequence ID" value="NZ_CP197400.1"/>
</dbReference>
<keyword evidence="5" id="KW-0021">Allosteric enzyme</keyword>
<keyword evidence="6" id="KW-0328">Glycosyltransferase</keyword>
<comment type="caution">
    <text evidence="11">The sequence shown here is derived from an EMBL/GenBank/DDBJ whole genome shotgun (WGS) entry which is preliminary data.</text>
</comment>
<dbReference type="InterPro" id="IPR024517">
    <property type="entry name" value="Glycogen_phosphorylase_DUF3417"/>
</dbReference>
<dbReference type="GO" id="GO:0008184">
    <property type="term" value="F:glycogen phosphorylase activity"/>
    <property type="evidence" value="ECO:0007669"/>
    <property type="project" value="InterPro"/>
</dbReference>
<dbReference type="GO" id="GO:0005975">
    <property type="term" value="P:carbohydrate metabolic process"/>
    <property type="evidence" value="ECO:0007669"/>
    <property type="project" value="InterPro"/>
</dbReference>
<evidence type="ECO:0000256" key="10">
    <source>
        <dbReference type="ARBA" id="ARBA00025174"/>
    </source>
</evidence>
<keyword evidence="7" id="KW-0808">Transferase</keyword>
<proteinExistence type="inferred from homology"/>
<comment type="similarity">
    <text evidence="3">Belongs to the glycogen phosphorylase family.</text>
</comment>
<accession>A0A4Y8WQG2</accession>
<name>A0A4Y8WQG2_9PORP</name>
<evidence type="ECO:0000256" key="4">
    <source>
        <dbReference type="ARBA" id="ARBA00012591"/>
    </source>
</evidence>
<dbReference type="STRING" id="1122973.GCA_000379925_02151"/>